<keyword evidence="1" id="KW-0472">Membrane</keyword>
<dbReference type="EMBL" id="FN653385">
    <property type="protein sequence ID" value="CBY14950.1"/>
    <property type="molecule type" value="Genomic_DNA"/>
</dbReference>
<organism evidence="2">
    <name type="scientific">Oikopleura dioica</name>
    <name type="common">Tunicate</name>
    <dbReference type="NCBI Taxonomy" id="34765"/>
    <lineage>
        <taxon>Eukaryota</taxon>
        <taxon>Metazoa</taxon>
        <taxon>Chordata</taxon>
        <taxon>Tunicata</taxon>
        <taxon>Appendicularia</taxon>
        <taxon>Copelata</taxon>
        <taxon>Oikopleuridae</taxon>
        <taxon>Oikopleura</taxon>
    </lineage>
</organism>
<dbReference type="InParanoid" id="E4XZ88"/>
<dbReference type="Proteomes" id="UP000001307">
    <property type="component" value="Unassembled WGS sequence"/>
</dbReference>
<accession>E4XZ88</accession>
<name>E4XZ88_OIKDI</name>
<keyword evidence="1" id="KW-0812">Transmembrane</keyword>
<protein>
    <submittedName>
        <fullName evidence="2">Uncharacterized protein</fullName>
    </submittedName>
</protein>
<proteinExistence type="predicted"/>
<sequence length="109" mass="12107">MSQEDQTTFVMLFIVSVLAFSSNLFFAKLGFQIQTHPRPSPIPEEERALYWLLRQHQEAQRAAAAERDSPVPGVSDDPPKYCTVMLPPSYSSLSINKAGESSTMPCTSV</sequence>
<evidence type="ECO:0000313" key="3">
    <source>
        <dbReference type="Proteomes" id="UP000001307"/>
    </source>
</evidence>
<keyword evidence="3" id="KW-1185">Reference proteome</keyword>
<evidence type="ECO:0000256" key="1">
    <source>
        <dbReference type="SAM" id="Phobius"/>
    </source>
</evidence>
<evidence type="ECO:0000313" key="2">
    <source>
        <dbReference type="EMBL" id="CBY14950.1"/>
    </source>
</evidence>
<reference evidence="2" key="1">
    <citation type="journal article" date="2010" name="Science">
        <title>Plasticity of animal genome architecture unmasked by rapid evolution of a pelagic tunicate.</title>
        <authorList>
            <person name="Denoeud F."/>
            <person name="Henriet S."/>
            <person name="Mungpakdee S."/>
            <person name="Aury J.M."/>
            <person name="Da Silva C."/>
            <person name="Brinkmann H."/>
            <person name="Mikhaleva J."/>
            <person name="Olsen L.C."/>
            <person name="Jubin C."/>
            <person name="Canestro C."/>
            <person name="Bouquet J.M."/>
            <person name="Danks G."/>
            <person name="Poulain J."/>
            <person name="Campsteijn C."/>
            <person name="Adamski M."/>
            <person name="Cross I."/>
            <person name="Yadetie F."/>
            <person name="Muffato M."/>
            <person name="Louis A."/>
            <person name="Butcher S."/>
            <person name="Tsagkogeorga G."/>
            <person name="Konrad A."/>
            <person name="Singh S."/>
            <person name="Jensen M.F."/>
            <person name="Cong E.H."/>
            <person name="Eikeseth-Otteraa H."/>
            <person name="Noel B."/>
            <person name="Anthouard V."/>
            <person name="Porcel B.M."/>
            <person name="Kachouri-Lafond R."/>
            <person name="Nishino A."/>
            <person name="Ugolini M."/>
            <person name="Chourrout P."/>
            <person name="Nishida H."/>
            <person name="Aasland R."/>
            <person name="Huzurbazar S."/>
            <person name="Westhof E."/>
            <person name="Delsuc F."/>
            <person name="Lehrach H."/>
            <person name="Reinhardt R."/>
            <person name="Weissenbach J."/>
            <person name="Roy S.W."/>
            <person name="Artiguenave F."/>
            <person name="Postlethwait J.H."/>
            <person name="Manak J.R."/>
            <person name="Thompson E.M."/>
            <person name="Jaillon O."/>
            <person name="Du Pasquier L."/>
            <person name="Boudinot P."/>
            <person name="Liberles D.A."/>
            <person name="Volff J.N."/>
            <person name="Philippe H."/>
            <person name="Lenhard B."/>
            <person name="Roest Crollius H."/>
            <person name="Wincker P."/>
            <person name="Chourrout D."/>
        </authorList>
    </citation>
    <scope>NUCLEOTIDE SEQUENCE [LARGE SCALE GENOMIC DNA]</scope>
</reference>
<dbReference type="AlphaFoldDB" id="E4XZ88"/>
<keyword evidence="1" id="KW-1133">Transmembrane helix</keyword>
<feature type="transmembrane region" description="Helical" evidence="1">
    <location>
        <begin position="6"/>
        <end position="26"/>
    </location>
</feature>
<gene>
    <name evidence="2" type="ORF">GSOID_T00010045001</name>
</gene>
<dbReference type="OrthoDB" id="10391888at2759"/>